<dbReference type="Proteomes" id="UP000746471">
    <property type="component" value="Unassembled WGS sequence"/>
</dbReference>
<keyword evidence="5" id="KW-1185">Reference proteome</keyword>
<dbReference type="EMBL" id="JAHBCL010000001">
    <property type="protein sequence ID" value="MBS7525141.1"/>
    <property type="molecule type" value="Genomic_DNA"/>
</dbReference>
<reference evidence="4 5" key="1">
    <citation type="submission" date="2021-05" db="EMBL/GenBank/DDBJ databases">
        <title>Fusibacter ferrireducens sp. nov., an anaerobic, sulfur- and Fe-reducing bacterium isolated from the mangrove sediment.</title>
        <authorList>
            <person name="Qiu D."/>
        </authorList>
    </citation>
    <scope>NUCLEOTIDE SEQUENCE [LARGE SCALE GENOMIC DNA]</scope>
    <source>
        <strain evidence="4 5">DSM 12116</strain>
    </source>
</reference>
<dbReference type="RefSeq" id="WP_213234928.1">
    <property type="nucleotide sequence ID" value="NZ_JAHBCL010000001.1"/>
</dbReference>
<proteinExistence type="inferred from homology"/>
<organism evidence="4 5">
    <name type="scientific">Fusibacter paucivorans</name>
    <dbReference type="NCBI Taxonomy" id="76009"/>
    <lineage>
        <taxon>Bacteria</taxon>
        <taxon>Bacillati</taxon>
        <taxon>Bacillota</taxon>
        <taxon>Clostridia</taxon>
        <taxon>Eubacteriales</taxon>
        <taxon>Eubacteriales Family XII. Incertae Sedis</taxon>
        <taxon>Fusibacter</taxon>
    </lineage>
</organism>
<gene>
    <name evidence="4" type="ORF">KHM83_00475</name>
</gene>
<dbReference type="GO" id="GO:0016787">
    <property type="term" value="F:hydrolase activity"/>
    <property type="evidence" value="ECO:0007669"/>
    <property type="project" value="UniProtKB-KW"/>
</dbReference>
<evidence type="ECO:0000259" key="3">
    <source>
        <dbReference type="Pfam" id="PF00857"/>
    </source>
</evidence>
<comment type="similarity">
    <text evidence="1">Belongs to the isochorismatase family.</text>
</comment>
<dbReference type="PANTHER" id="PTHR43540:SF14">
    <property type="entry name" value="ISOCHORISMATASE"/>
    <property type="match status" value="1"/>
</dbReference>
<keyword evidence="2 4" id="KW-0378">Hydrolase</keyword>
<accession>A0ABS5PLC8</accession>
<dbReference type="CDD" id="cd01014">
    <property type="entry name" value="nicotinamidase_related"/>
    <property type="match status" value="1"/>
</dbReference>
<evidence type="ECO:0000313" key="4">
    <source>
        <dbReference type="EMBL" id="MBS7525141.1"/>
    </source>
</evidence>
<dbReference type="Pfam" id="PF00857">
    <property type="entry name" value="Isochorismatase"/>
    <property type="match status" value="1"/>
</dbReference>
<feature type="domain" description="Isochorismatase-like" evidence="3">
    <location>
        <begin position="2"/>
        <end position="139"/>
    </location>
</feature>
<sequence>MILLVVDVQKALMAEKPYDAEAFIERLKALIAGARAKNVEVIYIRHNEPESDLAIGAEGWQIDDAIAPLADERIFEKTFNSAFHHTSLKAYLDEKAVQTIAIVGLQTEYCVDATLRSAFDLEYQIIVPEDCNSTLDNDYLSGEKIKTFFNEAIWRDRYAKLMPITDVLNLFSNNPK</sequence>
<protein>
    <submittedName>
        <fullName evidence="4">Cysteine hydrolase</fullName>
    </submittedName>
</protein>
<dbReference type="InterPro" id="IPR050272">
    <property type="entry name" value="Isochorismatase-like_hydrls"/>
</dbReference>
<name>A0ABS5PLC8_9FIRM</name>
<evidence type="ECO:0000313" key="5">
    <source>
        <dbReference type="Proteomes" id="UP000746471"/>
    </source>
</evidence>
<dbReference type="InterPro" id="IPR000868">
    <property type="entry name" value="Isochorismatase-like_dom"/>
</dbReference>
<dbReference type="InterPro" id="IPR036380">
    <property type="entry name" value="Isochorismatase-like_sf"/>
</dbReference>
<dbReference type="SUPFAM" id="SSF52499">
    <property type="entry name" value="Isochorismatase-like hydrolases"/>
    <property type="match status" value="1"/>
</dbReference>
<dbReference type="PANTHER" id="PTHR43540">
    <property type="entry name" value="PEROXYUREIDOACRYLATE/UREIDOACRYLATE AMIDOHYDROLASE-RELATED"/>
    <property type="match status" value="1"/>
</dbReference>
<evidence type="ECO:0000256" key="2">
    <source>
        <dbReference type="ARBA" id="ARBA00022801"/>
    </source>
</evidence>
<dbReference type="Gene3D" id="3.40.50.850">
    <property type="entry name" value="Isochorismatase-like"/>
    <property type="match status" value="1"/>
</dbReference>
<evidence type="ECO:0000256" key="1">
    <source>
        <dbReference type="ARBA" id="ARBA00006336"/>
    </source>
</evidence>
<comment type="caution">
    <text evidence="4">The sequence shown here is derived from an EMBL/GenBank/DDBJ whole genome shotgun (WGS) entry which is preliminary data.</text>
</comment>